<dbReference type="GO" id="GO:0005634">
    <property type="term" value="C:nucleus"/>
    <property type="evidence" value="ECO:0007669"/>
    <property type="project" value="UniProtKB-SubCell"/>
</dbReference>
<keyword evidence="4" id="KW-0804">Transcription</keyword>
<dbReference type="OrthoDB" id="1112881at2759"/>
<reference evidence="7 8" key="1">
    <citation type="submission" date="2019-12" db="EMBL/GenBank/DDBJ databases">
        <authorList>
            <person name="Alioto T."/>
            <person name="Alioto T."/>
            <person name="Gomez Garrido J."/>
        </authorList>
    </citation>
    <scope>NUCLEOTIDE SEQUENCE [LARGE SCALE GENOMIC DNA]</scope>
</reference>
<dbReference type="InterPro" id="IPR036879">
    <property type="entry name" value="TF_MADSbox_sf"/>
</dbReference>
<evidence type="ECO:0000256" key="4">
    <source>
        <dbReference type="ARBA" id="ARBA00023163"/>
    </source>
</evidence>
<dbReference type="Gramene" id="OE9D002847T1">
    <property type="protein sequence ID" value="OE9D002847C1"/>
    <property type="gene ID" value="OE9D002847"/>
</dbReference>
<dbReference type="GO" id="GO:0003677">
    <property type="term" value="F:DNA binding"/>
    <property type="evidence" value="ECO:0007669"/>
    <property type="project" value="UniProtKB-KW"/>
</dbReference>
<evidence type="ECO:0000256" key="5">
    <source>
        <dbReference type="ARBA" id="ARBA00023242"/>
    </source>
</evidence>
<evidence type="ECO:0000256" key="2">
    <source>
        <dbReference type="ARBA" id="ARBA00023015"/>
    </source>
</evidence>
<organism evidence="7 8">
    <name type="scientific">Olea europaea subsp. europaea</name>
    <dbReference type="NCBI Taxonomy" id="158383"/>
    <lineage>
        <taxon>Eukaryota</taxon>
        <taxon>Viridiplantae</taxon>
        <taxon>Streptophyta</taxon>
        <taxon>Embryophyta</taxon>
        <taxon>Tracheophyta</taxon>
        <taxon>Spermatophyta</taxon>
        <taxon>Magnoliopsida</taxon>
        <taxon>eudicotyledons</taxon>
        <taxon>Gunneridae</taxon>
        <taxon>Pentapetalae</taxon>
        <taxon>asterids</taxon>
        <taxon>lamiids</taxon>
        <taxon>Lamiales</taxon>
        <taxon>Oleaceae</taxon>
        <taxon>Oleeae</taxon>
        <taxon>Olea</taxon>
    </lineage>
</organism>
<evidence type="ECO:0000256" key="3">
    <source>
        <dbReference type="ARBA" id="ARBA00023125"/>
    </source>
</evidence>
<gene>
    <name evidence="7" type="ORF">OLEA9_D002847</name>
</gene>
<comment type="caution">
    <text evidence="7">The sequence shown here is derived from an EMBL/GenBank/DDBJ whole genome shotgun (WGS) entry which is preliminary data.</text>
</comment>
<dbReference type="EMBL" id="CACTIH010000023">
    <property type="protein sequence ID" value="CAA2935175.1"/>
    <property type="molecule type" value="Genomic_DNA"/>
</dbReference>
<evidence type="ECO:0000313" key="7">
    <source>
        <dbReference type="EMBL" id="CAA2935175.1"/>
    </source>
</evidence>
<dbReference type="GO" id="GO:0046983">
    <property type="term" value="F:protein dimerization activity"/>
    <property type="evidence" value="ECO:0007669"/>
    <property type="project" value="InterPro"/>
</dbReference>
<dbReference type="Proteomes" id="UP000594638">
    <property type="component" value="Unassembled WGS sequence"/>
</dbReference>
<dbReference type="SUPFAM" id="SSF55455">
    <property type="entry name" value="SRF-like"/>
    <property type="match status" value="1"/>
</dbReference>
<name>A0A8S0PGC4_OLEEU</name>
<evidence type="ECO:0000313" key="8">
    <source>
        <dbReference type="Proteomes" id="UP000594638"/>
    </source>
</evidence>
<dbReference type="Gene3D" id="3.40.1810.10">
    <property type="entry name" value="Transcription factor, MADS-box"/>
    <property type="match status" value="1"/>
</dbReference>
<comment type="subcellular location">
    <subcellularLocation>
        <location evidence="1">Nucleus</location>
    </subcellularLocation>
</comment>
<dbReference type="SMART" id="SM00432">
    <property type="entry name" value="MADS"/>
    <property type="match status" value="1"/>
</dbReference>
<feature type="non-terminal residue" evidence="7">
    <location>
        <position position="80"/>
    </location>
</feature>
<sequence>MVIMEKKTMGRSKVEMKKIEKIGLFKKPSEICVLTGAEIAIILQSLTRKCVFTFEHSSVDSVIARFKNGITSDGTVKNYA</sequence>
<keyword evidence="8" id="KW-1185">Reference proteome</keyword>
<feature type="domain" description="MADS-box" evidence="6">
    <location>
        <begin position="9"/>
        <end position="57"/>
    </location>
</feature>
<evidence type="ECO:0000256" key="1">
    <source>
        <dbReference type="ARBA" id="ARBA00004123"/>
    </source>
</evidence>
<dbReference type="InterPro" id="IPR002100">
    <property type="entry name" value="TF_MADSbox"/>
</dbReference>
<dbReference type="Pfam" id="PF00319">
    <property type="entry name" value="SRF-TF"/>
    <property type="match status" value="1"/>
</dbReference>
<proteinExistence type="predicted"/>
<keyword evidence="5" id="KW-0539">Nucleus</keyword>
<accession>A0A8S0PGC4</accession>
<keyword evidence="2" id="KW-0805">Transcription regulation</keyword>
<dbReference type="AlphaFoldDB" id="A0A8S0PGC4"/>
<evidence type="ECO:0000259" key="6">
    <source>
        <dbReference type="SMART" id="SM00432"/>
    </source>
</evidence>
<protein>
    <submittedName>
        <fullName evidence="7">Agamous-like MADS-box AGL62</fullName>
    </submittedName>
</protein>
<keyword evidence="3" id="KW-0238">DNA-binding</keyword>